<keyword evidence="8" id="KW-1185">Reference proteome</keyword>
<dbReference type="InterPro" id="IPR008756">
    <property type="entry name" value="Peptidase_M56"/>
</dbReference>
<feature type="transmembrane region" description="Helical" evidence="5">
    <location>
        <begin position="39"/>
        <end position="62"/>
    </location>
</feature>
<comment type="caution">
    <text evidence="5">Lacks conserved residue(s) required for the propagation of feature annotation.</text>
</comment>
<evidence type="ECO:0000256" key="3">
    <source>
        <dbReference type="ARBA" id="ARBA00022989"/>
    </source>
</evidence>
<keyword evidence="5" id="KW-1003">Cell membrane</keyword>
<keyword evidence="5" id="KW-0653">Protein transport</keyword>
<dbReference type="RefSeq" id="WP_353301719.1">
    <property type="nucleotide sequence ID" value="NZ_BAABWN010000002.1"/>
</dbReference>
<dbReference type="SUPFAM" id="SSF74653">
    <property type="entry name" value="TolA/TonB C-terminal domain"/>
    <property type="match status" value="1"/>
</dbReference>
<dbReference type="Gene3D" id="3.30.2420.10">
    <property type="entry name" value="TonB"/>
    <property type="match status" value="1"/>
</dbReference>
<evidence type="ECO:0000256" key="1">
    <source>
        <dbReference type="ARBA" id="ARBA00004167"/>
    </source>
</evidence>
<feature type="transmembrane region" description="Helical" evidence="5">
    <location>
        <begin position="194"/>
        <end position="211"/>
    </location>
</feature>
<evidence type="ECO:0000256" key="2">
    <source>
        <dbReference type="ARBA" id="ARBA00022692"/>
    </source>
</evidence>
<keyword evidence="5" id="KW-0735">Signal-anchor</keyword>
<dbReference type="Pfam" id="PF03544">
    <property type="entry name" value="TonB_C"/>
    <property type="match status" value="1"/>
</dbReference>
<evidence type="ECO:0000313" key="7">
    <source>
        <dbReference type="EMBL" id="GAA6166921.1"/>
    </source>
</evidence>
<dbReference type="InterPro" id="IPR003538">
    <property type="entry name" value="TonB"/>
</dbReference>
<dbReference type="Proteomes" id="UP001465153">
    <property type="component" value="Unassembled WGS sequence"/>
</dbReference>
<dbReference type="NCBIfam" id="TIGR01352">
    <property type="entry name" value="tonB_Cterm"/>
    <property type="match status" value="1"/>
</dbReference>
<proteinExistence type="inferred from homology"/>
<dbReference type="Pfam" id="PF05569">
    <property type="entry name" value="Peptidase_M56"/>
    <property type="match status" value="1"/>
</dbReference>
<gene>
    <name evidence="7" type="ORF">NBRC116591_07310</name>
</gene>
<evidence type="ECO:0000256" key="4">
    <source>
        <dbReference type="ARBA" id="ARBA00023136"/>
    </source>
</evidence>
<feature type="transmembrane region" description="Helical" evidence="5">
    <location>
        <begin position="6"/>
        <end position="27"/>
    </location>
</feature>
<accession>A0ABQ0A5J1</accession>
<dbReference type="PANTHER" id="PTHR34978:SF3">
    <property type="entry name" value="SLR0241 PROTEIN"/>
    <property type="match status" value="1"/>
</dbReference>
<keyword evidence="3 5" id="KW-1133">Transmembrane helix</keyword>
<keyword evidence="4 5" id="KW-0472">Membrane</keyword>
<sequence length="492" mass="56042">MLGQLLIILALKPLLICAITSLLLAGFKKESADFQFNVIWIAFLFIPITLLFSLMNVWVVEFELPYSSIVNWSNYAVSANDFVYLCSALCFVSSFLLSYRWLGLFALHAQESVLDANAQKLNVEHILNEYQLQQVTLLKSHGNHIAYVWRIPLWGTHRLVLGDQFFALTQYQQECVLRHECAHIKRNDWLKSECVYVICAVLWWLPLIWALRKRSDQLAEQACDDWFVDGQVSSGQSSKKIYSKLLLSLRAGESQVGDGKRSENLTTVTKQVVNPKSGSDFFHRILRVLERYVDRDPVSPASTAIITLVVLLMLSPVFLINFTVSVKTSAKQIFHEHLIEIHSIDSKTSKKDWFDKSELLYATVPNPLKVTDTFGISDGVNVEIEELLTIAEFEPAAFNNDLFLPAGNIQVVGFLPNRLVLPEFPQSARYERISGEVRVNFSVDHNGYADNIQFISAAPMGVFERSVLSALNQYWFDSPTNEIHSLIFYFRI</sequence>
<comment type="similarity">
    <text evidence="5">Belongs to the TonB family.</text>
</comment>
<dbReference type="PANTHER" id="PTHR34978">
    <property type="entry name" value="POSSIBLE SENSOR-TRANSDUCER PROTEIN BLAR"/>
    <property type="match status" value="1"/>
</dbReference>
<keyword evidence="5" id="KW-0997">Cell inner membrane</keyword>
<protein>
    <recommendedName>
        <fullName evidence="5">Protein TonB</fullName>
    </recommendedName>
</protein>
<dbReference type="InterPro" id="IPR006260">
    <property type="entry name" value="TonB/TolA_C"/>
</dbReference>
<dbReference type="PRINTS" id="PR01374">
    <property type="entry name" value="TONBPROTEIN"/>
</dbReference>
<evidence type="ECO:0000313" key="8">
    <source>
        <dbReference type="Proteomes" id="UP001465153"/>
    </source>
</evidence>
<feature type="transmembrane region" description="Helical" evidence="5">
    <location>
        <begin position="301"/>
        <end position="324"/>
    </location>
</feature>
<dbReference type="PROSITE" id="PS52015">
    <property type="entry name" value="TONB_CTD"/>
    <property type="match status" value="1"/>
</dbReference>
<evidence type="ECO:0000259" key="6">
    <source>
        <dbReference type="PROSITE" id="PS52015"/>
    </source>
</evidence>
<dbReference type="CDD" id="cd07341">
    <property type="entry name" value="M56_BlaR1_MecR1_like"/>
    <property type="match status" value="1"/>
</dbReference>
<comment type="function">
    <text evidence="5">Interacts with outer membrane receptor proteins that carry out high-affinity binding and energy dependent uptake into the periplasmic space of specific substrates. It could act to transduce energy from the cytoplasmic membrane to specific energy-requiring processes in the outer membrane, resulting in the release into the periplasm of ligands bound by these outer membrane proteins.</text>
</comment>
<feature type="transmembrane region" description="Helical" evidence="5">
    <location>
        <begin position="82"/>
        <end position="102"/>
    </location>
</feature>
<comment type="caution">
    <text evidence="7">The sequence shown here is derived from an EMBL/GenBank/DDBJ whole genome shotgun (WGS) entry which is preliminary data.</text>
</comment>
<evidence type="ECO:0000256" key="5">
    <source>
        <dbReference type="RuleBase" id="RU362123"/>
    </source>
</evidence>
<dbReference type="InterPro" id="IPR037682">
    <property type="entry name" value="TonB_C"/>
</dbReference>
<dbReference type="InterPro" id="IPR052173">
    <property type="entry name" value="Beta-lactam_resp_regulator"/>
</dbReference>
<dbReference type="EMBL" id="BAABWN010000002">
    <property type="protein sequence ID" value="GAA6166921.1"/>
    <property type="molecule type" value="Genomic_DNA"/>
</dbReference>
<comment type="subcellular location">
    <subcellularLocation>
        <location evidence="5">Cell inner membrane</location>
        <topology evidence="5">Single-pass membrane protein</topology>
        <orientation evidence="5">Periplasmic side</orientation>
    </subcellularLocation>
    <subcellularLocation>
        <location evidence="1">Membrane</location>
        <topology evidence="1">Single-pass membrane protein</topology>
    </subcellularLocation>
</comment>
<feature type="domain" description="TonB C-terminal" evidence="6">
    <location>
        <begin position="409"/>
        <end position="492"/>
    </location>
</feature>
<name>A0ABQ0A5J1_9GAMM</name>
<keyword evidence="5" id="KW-0813">Transport</keyword>
<keyword evidence="2 5" id="KW-0812">Transmembrane</keyword>
<reference evidence="7 8" key="1">
    <citation type="submission" date="2024-04" db="EMBL/GenBank/DDBJ databases">
        <title>Draft genome sequence of Sessilibacter corallicola NBRC 116591.</title>
        <authorList>
            <person name="Miyakawa T."/>
            <person name="Kusuya Y."/>
            <person name="Miura T."/>
        </authorList>
    </citation>
    <scope>NUCLEOTIDE SEQUENCE [LARGE SCALE GENOMIC DNA]</scope>
    <source>
        <strain evidence="7 8">KU-00831-HH</strain>
    </source>
</reference>
<organism evidence="7 8">
    <name type="scientific">Sessilibacter corallicola</name>
    <dbReference type="NCBI Taxonomy" id="2904075"/>
    <lineage>
        <taxon>Bacteria</taxon>
        <taxon>Pseudomonadati</taxon>
        <taxon>Pseudomonadota</taxon>
        <taxon>Gammaproteobacteria</taxon>
        <taxon>Cellvibrionales</taxon>
        <taxon>Cellvibrionaceae</taxon>
        <taxon>Sessilibacter</taxon>
    </lineage>
</organism>